<evidence type="ECO:0000256" key="1">
    <source>
        <dbReference type="ARBA" id="ARBA00037217"/>
    </source>
</evidence>
<accession>A0A1X1UCI4</accession>
<dbReference type="Proteomes" id="UP000193010">
    <property type="component" value="Unassembled WGS sequence"/>
</dbReference>
<dbReference type="OrthoDB" id="9774675at2"/>
<dbReference type="PANTHER" id="PTHR10668:SF103">
    <property type="entry name" value="PYRIDINE NUCLEOTIDE-DISULFIDE OXIDOREDUCTASE DOMAIN-CONTAINING PROTEIN 2"/>
    <property type="match status" value="1"/>
</dbReference>
<comment type="function">
    <text evidence="1">Probable oxidoreductase that may play a role as regulator of mitochondrial function.</text>
</comment>
<name>A0A1X1UCI4_MYCFL</name>
<reference evidence="6 7" key="1">
    <citation type="submission" date="2016-01" db="EMBL/GenBank/DDBJ databases">
        <title>The new phylogeny of the genus Mycobacterium.</title>
        <authorList>
            <person name="Tarcisio F."/>
            <person name="Conor M."/>
            <person name="Antonella G."/>
            <person name="Elisabetta G."/>
            <person name="Giulia F.S."/>
            <person name="Sara T."/>
            <person name="Anna F."/>
            <person name="Clotilde B."/>
            <person name="Roberto B."/>
            <person name="Veronica D.S."/>
            <person name="Fabio R."/>
            <person name="Monica P."/>
            <person name="Olivier J."/>
            <person name="Enrico T."/>
            <person name="Nicola S."/>
        </authorList>
    </citation>
    <scope>NUCLEOTIDE SEQUENCE [LARGE SCALE GENOMIC DNA]</scope>
    <source>
        <strain evidence="6 7">DSM 44852</strain>
    </source>
</reference>
<dbReference type="GO" id="GO:0016491">
    <property type="term" value="F:oxidoreductase activity"/>
    <property type="evidence" value="ECO:0007669"/>
    <property type="project" value="InterPro"/>
</dbReference>
<dbReference type="SUPFAM" id="SSF51905">
    <property type="entry name" value="FAD/NAD(P)-binding domain"/>
    <property type="match status" value="1"/>
</dbReference>
<evidence type="ECO:0000313" key="7">
    <source>
        <dbReference type="Proteomes" id="UP000193010"/>
    </source>
</evidence>
<organism evidence="6 7">
    <name type="scientific">Mycobacterium florentinum</name>
    <dbReference type="NCBI Taxonomy" id="292462"/>
    <lineage>
        <taxon>Bacteria</taxon>
        <taxon>Bacillati</taxon>
        <taxon>Actinomycetota</taxon>
        <taxon>Actinomycetes</taxon>
        <taxon>Mycobacteriales</taxon>
        <taxon>Mycobacteriaceae</taxon>
        <taxon>Mycobacterium</taxon>
        <taxon>Mycobacterium simiae complex</taxon>
    </lineage>
</organism>
<dbReference type="RefSeq" id="WP_085221574.1">
    <property type="nucleotide sequence ID" value="NZ_AP022576.1"/>
</dbReference>
<dbReference type="PROSITE" id="PS51257">
    <property type="entry name" value="PROKAR_LIPOPROTEIN"/>
    <property type="match status" value="1"/>
</dbReference>
<dbReference type="AlphaFoldDB" id="A0A1X1UCI4"/>
<evidence type="ECO:0000313" key="6">
    <source>
        <dbReference type="EMBL" id="ORV54514.1"/>
    </source>
</evidence>
<dbReference type="STRING" id="292462.AWC05_18140"/>
<comment type="caution">
    <text evidence="6">The sequence shown here is derived from an EMBL/GenBank/DDBJ whole genome shotgun (WGS) entry which is preliminary data.</text>
</comment>
<evidence type="ECO:0000256" key="3">
    <source>
        <dbReference type="ARBA" id="ARBA00040298"/>
    </source>
</evidence>
<dbReference type="Gene3D" id="3.50.50.60">
    <property type="entry name" value="FAD/NAD(P)-binding domain"/>
    <property type="match status" value="2"/>
</dbReference>
<dbReference type="PANTHER" id="PTHR10668">
    <property type="entry name" value="PHYTOENE DEHYDROGENASE"/>
    <property type="match status" value="1"/>
</dbReference>
<evidence type="ECO:0000259" key="5">
    <source>
        <dbReference type="Pfam" id="PF01593"/>
    </source>
</evidence>
<evidence type="ECO:0000256" key="2">
    <source>
        <dbReference type="ARBA" id="ARBA00038825"/>
    </source>
</evidence>
<gene>
    <name evidence="6" type="ORF">AWC05_18140</name>
</gene>
<feature type="domain" description="Amine oxidase" evidence="5">
    <location>
        <begin position="22"/>
        <end position="336"/>
    </location>
</feature>
<dbReference type="Pfam" id="PF01593">
    <property type="entry name" value="Amino_oxidase"/>
    <property type="match status" value="1"/>
</dbReference>
<comment type="subunit">
    <text evidence="2">Interacts with COX5B; this interaction may contribute to localize PYROXD2 to the inner face of the inner mitochondrial membrane.</text>
</comment>
<dbReference type="InterPro" id="IPR036188">
    <property type="entry name" value="FAD/NAD-bd_sf"/>
</dbReference>
<dbReference type="EMBL" id="LQOV01000008">
    <property type="protein sequence ID" value="ORV54514.1"/>
    <property type="molecule type" value="Genomic_DNA"/>
</dbReference>
<feature type="compositionally biased region" description="Polar residues" evidence="4">
    <location>
        <begin position="545"/>
        <end position="558"/>
    </location>
</feature>
<feature type="region of interest" description="Disordered" evidence="4">
    <location>
        <begin position="536"/>
        <end position="558"/>
    </location>
</feature>
<keyword evidence="7" id="KW-1185">Reference proteome</keyword>
<proteinExistence type="predicted"/>
<protein>
    <recommendedName>
        <fullName evidence="3">Pyridine nucleotide-disulfide oxidoreductase domain-containing protein 2</fullName>
    </recommendedName>
</protein>
<dbReference type="InterPro" id="IPR002937">
    <property type="entry name" value="Amino_oxidase"/>
</dbReference>
<sequence length="558" mass="60318">MKRSVSGHERADVVVVGAGHNGLTAACYLAKAGYDVLVVEASPAIGGMTSTYATIPGAPDHLVNEGAVQASLFRATTIEADLDLARYGFRQIVADPQHLHLGPDGESLAIWRDPVRTADELRRFSKKDAQAWLDMSETLDVMMDAMLAYMASHPTRPSVKEMLKGARNMARHPKTSIALSRYFSVSHAQIIDEAFETPLVRGSLAQMPTFDWMRRDGTAWGMIYVALVHRTNSSRFVGGTGALPSALEACLVAHGGRVRTSAPVEEIVCRNDRVVGVKLCSGEQIQANAVLAACDPKQALDRLLPKGTLPAKLETAAAHIPTTTTGAGHMKVNVALRGQLQLSRHTAWRRDGLDLRKPVTCWHTFEEHVAGWDRAVRGDWPERQPFLSVIPTAIDPTQAPAGQDTLWIWSGVVPNQSREPWESVRDRVGDAILADCADYYDGIEELIIDHTVLTPGDVATRFNVSDGNVYHVDPSLMRFGPLRPAPGLADYASPVHGLFLGGGGMHPSAGICGLPGQLAARTMIGKLRKDRLRRLLPARSAPRSGSSTAVSTPNVTVG</sequence>
<evidence type="ECO:0000256" key="4">
    <source>
        <dbReference type="SAM" id="MobiDB-lite"/>
    </source>
</evidence>